<protein>
    <submittedName>
        <fullName evidence="12">Peptidase domain-containing ABC transporter</fullName>
    </submittedName>
</protein>
<dbReference type="CDD" id="cd18571">
    <property type="entry name" value="ABC_6TM_peptidase_like"/>
    <property type="match status" value="1"/>
</dbReference>
<evidence type="ECO:0000256" key="2">
    <source>
        <dbReference type="ARBA" id="ARBA00022692"/>
    </source>
</evidence>
<feature type="domain" description="ABC transmembrane type-1" evidence="10">
    <location>
        <begin position="174"/>
        <end position="455"/>
    </location>
</feature>
<evidence type="ECO:0000256" key="1">
    <source>
        <dbReference type="ARBA" id="ARBA00004651"/>
    </source>
</evidence>
<evidence type="ECO:0000259" key="11">
    <source>
        <dbReference type="PROSITE" id="PS50990"/>
    </source>
</evidence>
<dbReference type="Pfam" id="PF03412">
    <property type="entry name" value="Peptidase_C39"/>
    <property type="match status" value="1"/>
</dbReference>
<evidence type="ECO:0000313" key="12">
    <source>
        <dbReference type="EMBL" id="RTZ03566.1"/>
    </source>
</evidence>
<keyword evidence="2 8" id="KW-0812">Transmembrane</keyword>
<dbReference type="InterPro" id="IPR005074">
    <property type="entry name" value="Peptidase_C39"/>
</dbReference>
<proteinExistence type="predicted"/>
<feature type="transmembrane region" description="Helical" evidence="8">
    <location>
        <begin position="312"/>
        <end position="331"/>
    </location>
</feature>
<dbReference type="InterPro" id="IPR003593">
    <property type="entry name" value="AAA+_ATPase"/>
</dbReference>
<dbReference type="RefSeq" id="WP_126562473.1">
    <property type="nucleotide sequence ID" value="NZ_RYDJ01000013.1"/>
</dbReference>
<dbReference type="SUPFAM" id="SSF52540">
    <property type="entry name" value="P-loop containing nucleoside triphosphate hydrolases"/>
    <property type="match status" value="2"/>
</dbReference>
<evidence type="ECO:0000256" key="4">
    <source>
        <dbReference type="ARBA" id="ARBA00022801"/>
    </source>
</evidence>
<dbReference type="Proteomes" id="UP000280825">
    <property type="component" value="Unassembled WGS sequence"/>
</dbReference>
<organism evidence="12 13">
    <name type="scientific">Flavobacterium bomense</name>
    <dbReference type="NCBI Taxonomy" id="2497483"/>
    <lineage>
        <taxon>Bacteria</taxon>
        <taxon>Pseudomonadati</taxon>
        <taxon>Bacteroidota</taxon>
        <taxon>Flavobacteriia</taxon>
        <taxon>Flavobacteriales</taxon>
        <taxon>Flavobacteriaceae</taxon>
        <taxon>Flavobacterium</taxon>
    </lineage>
</organism>
<dbReference type="EMBL" id="RYDJ01000013">
    <property type="protein sequence ID" value="RTZ03566.1"/>
    <property type="molecule type" value="Genomic_DNA"/>
</dbReference>
<dbReference type="SMART" id="SM00382">
    <property type="entry name" value="AAA"/>
    <property type="match status" value="1"/>
</dbReference>
<dbReference type="PROSITE" id="PS50990">
    <property type="entry name" value="PEPTIDASE_C39"/>
    <property type="match status" value="1"/>
</dbReference>
<dbReference type="GO" id="GO:0016887">
    <property type="term" value="F:ATP hydrolysis activity"/>
    <property type="evidence" value="ECO:0007669"/>
    <property type="project" value="InterPro"/>
</dbReference>
<keyword evidence="7 8" id="KW-0472">Membrane</keyword>
<evidence type="ECO:0000256" key="7">
    <source>
        <dbReference type="ARBA" id="ARBA00023136"/>
    </source>
</evidence>
<keyword evidence="3" id="KW-0547">Nucleotide-binding</keyword>
<dbReference type="PANTHER" id="PTHR43394:SF1">
    <property type="entry name" value="ATP-BINDING CASSETTE SUB-FAMILY B MEMBER 10, MITOCHONDRIAL"/>
    <property type="match status" value="1"/>
</dbReference>
<feature type="transmembrane region" description="Helical" evidence="8">
    <location>
        <begin position="172"/>
        <end position="194"/>
    </location>
</feature>
<feature type="transmembrane region" description="Helical" evidence="8">
    <location>
        <begin position="206"/>
        <end position="222"/>
    </location>
</feature>
<comment type="subcellular location">
    <subcellularLocation>
        <location evidence="1">Cell membrane</location>
        <topology evidence="1">Multi-pass membrane protein</topology>
    </subcellularLocation>
</comment>
<dbReference type="GO" id="GO:0015421">
    <property type="term" value="F:ABC-type oligopeptide transporter activity"/>
    <property type="evidence" value="ECO:0007669"/>
    <property type="project" value="TreeGrafter"/>
</dbReference>
<dbReference type="GO" id="GO:0005524">
    <property type="term" value="F:ATP binding"/>
    <property type="evidence" value="ECO:0007669"/>
    <property type="project" value="UniProtKB-KW"/>
</dbReference>
<dbReference type="InterPro" id="IPR039421">
    <property type="entry name" value="Type_1_exporter"/>
</dbReference>
<feature type="transmembrane region" description="Helical" evidence="8">
    <location>
        <begin position="283"/>
        <end position="306"/>
    </location>
</feature>
<evidence type="ECO:0000256" key="5">
    <source>
        <dbReference type="ARBA" id="ARBA00022840"/>
    </source>
</evidence>
<dbReference type="InterPro" id="IPR003439">
    <property type="entry name" value="ABC_transporter-like_ATP-bd"/>
</dbReference>
<feature type="domain" description="Peptidase C39" evidence="11">
    <location>
        <begin position="9"/>
        <end position="128"/>
    </location>
</feature>
<dbReference type="InterPro" id="IPR011527">
    <property type="entry name" value="ABC1_TM_dom"/>
</dbReference>
<dbReference type="AlphaFoldDB" id="A0A432CKP2"/>
<dbReference type="GO" id="GO:0006508">
    <property type="term" value="P:proteolysis"/>
    <property type="evidence" value="ECO:0007669"/>
    <property type="project" value="InterPro"/>
</dbReference>
<dbReference type="Gene3D" id="1.20.1560.10">
    <property type="entry name" value="ABC transporter type 1, transmembrane domain"/>
    <property type="match status" value="1"/>
</dbReference>
<dbReference type="GO" id="GO:0005886">
    <property type="term" value="C:plasma membrane"/>
    <property type="evidence" value="ECO:0007669"/>
    <property type="project" value="UniProtKB-SubCell"/>
</dbReference>
<accession>A0A432CKP2</accession>
<keyword evidence="13" id="KW-1185">Reference proteome</keyword>
<dbReference type="Gene3D" id="3.40.50.300">
    <property type="entry name" value="P-loop containing nucleotide triphosphate hydrolases"/>
    <property type="match status" value="1"/>
</dbReference>
<name>A0A432CKP2_9FLAO</name>
<dbReference type="PANTHER" id="PTHR43394">
    <property type="entry name" value="ATP-DEPENDENT PERMEASE MDL1, MITOCHONDRIAL"/>
    <property type="match status" value="1"/>
</dbReference>
<dbReference type="Pfam" id="PF00664">
    <property type="entry name" value="ABC_membrane"/>
    <property type="match status" value="1"/>
</dbReference>
<dbReference type="PROSITE" id="PS50893">
    <property type="entry name" value="ABC_TRANSPORTER_2"/>
    <property type="match status" value="1"/>
</dbReference>
<feature type="domain" description="ABC transporter" evidence="9">
    <location>
        <begin position="489"/>
        <end position="756"/>
    </location>
</feature>
<keyword evidence="4" id="KW-0378">Hydrolase</keyword>
<dbReference type="Gene3D" id="3.90.70.10">
    <property type="entry name" value="Cysteine proteinases"/>
    <property type="match status" value="1"/>
</dbReference>
<dbReference type="InterPro" id="IPR036640">
    <property type="entry name" value="ABC1_TM_sf"/>
</dbReference>
<dbReference type="CDD" id="cd02418">
    <property type="entry name" value="Peptidase_C39B"/>
    <property type="match status" value="1"/>
</dbReference>
<dbReference type="Pfam" id="PF00005">
    <property type="entry name" value="ABC_tran"/>
    <property type="match status" value="1"/>
</dbReference>
<evidence type="ECO:0000256" key="6">
    <source>
        <dbReference type="ARBA" id="ARBA00022989"/>
    </source>
</evidence>
<sequence>MKKFPKYLQTESKDCGPTCLKIIAKHYGKTINIQGLRDYSQTTRAGSNLLMLSEAAEKISFRTLGVKLSLKKLGEVPLPCILHWNKDHYVVIYKIRKQIYYISDPAIGLIEYSEVEFLNFWIGNNATKTTEEGIALLLEPTPKFYQSEFESEDKKVFGFSLLFKYIYPYKSFIIQLIIGLLAGSLLEIIFPFLIQSIVDVGIRNQDMHFIYLILFAQLFLFVGKTGLELIRSWILLHLSTRINISLISDFFIKLMNLPISYFDVRMTGDIMQRINDHHRIERMLTTSSLSVLFSLINMLIMGGVLAYYNLKIFMVFFLGSFLYFLWVILFLKRREKLDYKRFSEVSQEQSKVIELINGMQEIKLHNAEKQKRWGWEYVQARLFKVSMKGLALEQTQNIGSNFINEIKNIVIIFLSAKLVIDGQITLGMMLAISSIVGSLNGPILQLINFIREAQDAKISLARLSEIHEKEDESQQEETQIHDIPNNTDIVIKDLSFRYIGSDIPVLENLNLTIPANKVTAIVGTSGSGKTTLMKLLLKFYEPNSGEISLSLNPSPSAKGSEFGILDGEVNNENSISGTSLLGKISLGNIAQRTWRAHVGTVMQEGYIFNDTIANNIAIGVDIIDKERLVYSADVANIKNFIQDYPLSYNTKIGMEGVGMSTGQKQRLLIARAVYKNPEMLFFDEATSALDANNEKEIMQKLDIFFKNKTVVVIAHRLSTVMNADQIVVLEKGRIVEIGNHQELVKLKGSYYELVRNQLQLGN</sequence>
<reference evidence="12 13" key="1">
    <citation type="submission" date="2018-12" db="EMBL/GenBank/DDBJ databases">
        <title>Flavobacterium sp. nov., isolated from glacier ice.</title>
        <authorList>
            <person name="Liu Q."/>
            <person name="Xin Y.-H."/>
        </authorList>
    </citation>
    <scope>NUCLEOTIDE SEQUENCE [LARGE SCALE GENOMIC DNA]</scope>
    <source>
        <strain evidence="12 13">RB1N8</strain>
    </source>
</reference>
<evidence type="ECO:0000256" key="8">
    <source>
        <dbReference type="SAM" id="Phobius"/>
    </source>
</evidence>
<dbReference type="InterPro" id="IPR027417">
    <property type="entry name" value="P-loop_NTPase"/>
</dbReference>
<evidence type="ECO:0000313" key="13">
    <source>
        <dbReference type="Proteomes" id="UP000280825"/>
    </source>
</evidence>
<evidence type="ECO:0000256" key="3">
    <source>
        <dbReference type="ARBA" id="ARBA00022741"/>
    </source>
</evidence>
<dbReference type="PROSITE" id="PS50929">
    <property type="entry name" value="ABC_TM1F"/>
    <property type="match status" value="1"/>
</dbReference>
<comment type="caution">
    <text evidence="12">The sequence shown here is derived from an EMBL/GenBank/DDBJ whole genome shotgun (WGS) entry which is preliminary data.</text>
</comment>
<dbReference type="GO" id="GO:0008233">
    <property type="term" value="F:peptidase activity"/>
    <property type="evidence" value="ECO:0007669"/>
    <property type="project" value="InterPro"/>
</dbReference>
<evidence type="ECO:0000259" key="9">
    <source>
        <dbReference type="PROSITE" id="PS50893"/>
    </source>
</evidence>
<keyword evidence="6 8" id="KW-1133">Transmembrane helix</keyword>
<gene>
    <name evidence="12" type="ORF">EKL98_11265</name>
</gene>
<evidence type="ECO:0000259" key="10">
    <source>
        <dbReference type="PROSITE" id="PS50929"/>
    </source>
</evidence>
<keyword evidence="5" id="KW-0067">ATP-binding</keyword>
<dbReference type="SUPFAM" id="SSF90123">
    <property type="entry name" value="ABC transporter transmembrane region"/>
    <property type="match status" value="1"/>
</dbReference>